<dbReference type="CDD" id="cd17339">
    <property type="entry name" value="MFS_NIMT_CynX_like"/>
    <property type="match status" value="1"/>
</dbReference>
<keyword evidence="2" id="KW-0813">Transport</keyword>
<protein>
    <submittedName>
        <fullName evidence="8">MFS transporter</fullName>
    </submittedName>
</protein>
<feature type="transmembrane region" description="Helical" evidence="6">
    <location>
        <begin position="347"/>
        <end position="363"/>
    </location>
</feature>
<dbReference type="Proteomes" id="UP000624041">
    <property type="component" value="Unassembled WGS sequence"/>
</dbReference>
<feature type="transmembrane region" description="Helical" evidence="6">
    <location>
        <begin position="12"/>
        <end position="33"/>
    </location>
</feature>
<feature type="transmembrane region" description="Helical" evidence="6">
    <location>
        <begin position="168"/>
        <end position="189"/>
    </location>
</feature>
<dbReference type="PANTHER" id="PTHR23523">
    <property type="match status" value="1"/>
</dbReference>
<dbReference type="InterPro" id="IPR052524">
    <property type="entry name" value="MFS_Cyanate_Porter"/>
</dbReference>
<dbReference type="SUPFAM" id="SSF103473">
    <property type="entry name" value="MFS general substrate transporter"/>
    <property type="match status" value="1"/>
</dbReference>
<keyword evidence="5 6" id="KW-0472">Membrane</keyword>
<dbReference type="Gene3D" id="1.20.1250.20">
    <property type="entry name" value="MFS general substrate transporter like domains"/>
    <property type="match status" value="1"/>
</dbReference>
<evidence type="ECO:0000256" key="4">
    <source>
        <dbReference type="ARBA" id="ARBA00022989"/>
    </source>
</evidence>
<proteinExistence type="predicted"/>
<keyword evidence="4 6" id="KW-1133">Transmembrane helix</keyword>
<name>A0A918D3M9_9BACI</name>
<feature type="transmembrane region" description="Helical" evidence="6">
    <location>
        <begin position="107"/>
        <end position="129"/>
    </location>
</feature>
<feature type="transmembrane region" description="Helical" evidence="6">
    <location>
        <begin position="281"/>
        <end position="298"/>
    </location>
</feature>
<reference evidence="8" key="2">
    <citation type="submission" date="2020-09" db="EMBL/GenBank/DDBJ databases">
        <authorList>
            <person name="Sun Q."/>
            <person name="Ohkuma M."/>
        </authorList>
    </citation>
    <scope>NUCLEOTIDE SEQUENCE</scope>
    <source>
        <strain evidence="8">JCM 17251</strain>
    </source>
</reference>
<comment type="caution">
    <text evidence="8">The sequence shown here is derived from an EMBL/GenBank/DDBJ whole genome shotgun (WGS) entry which is preliminary data.</text>
</comment>
<dbReference type="RefSeq" id="WP_188858400.1">
    <property type="nucleotide sequence ID" value="NZ_BMOS01000023.1"/>
</dbReference>
<evidence type="ECO:0000259" key="7">
    <source>
        <dbReference type="PROSITE" id="PS50850"/>
    </source>
</evidence>
<feature type="domain" description="Major facilitator superfamily (MFS) profile" evidence="7">
    <location>
        <begin position="16"/>
        <end position="395"/>
    </location>
</feature>
<gene>
    <name evidence="8" type="ORF">GCM10007971_28380</name>
</gene>
<evidence type="ECO:0000256" key="2">
    <source>
        <dbReference type="ARBA" id="ARBA00022448"/>
    </source>
</evidence>
<feature type="transmembrane region" description="Helical" evidence="6">
    <location>
        <begin position="210"/>
        <end position="231"/>
    </location>
</feature>
<keyword evidence="9" id="KW-1185">Reference proteome</keyword>
<evidence type="ECO:0000256" key="6">
    <source>
        <dbReference type="SAM" id="Phobius"/>
    </source>
</evidence>
<evidence type="ECO:0000313" key="9">
    <source>
        <dbReference type="Proteomes" id="UP000624041"/>
    </source>
</evidence>
<dbReference type="Pfam" id="PF07690">
    <property type="entry name" value="MFS_1"/>
    <property type="match status" value="1"/>
</dbReference>
<dbReference type="GO" id="GO:0022857">
    <property type="term" value="F:transmembrane transporter activity"/>
    <property type="evidence" value="ECO:0007669"/>
    <property type="project" value="InterPro"/>
</dbReference>
<comment type="subcellular location">
    <subcellularLocation>
        <location evidence="1">Cell membrane</location>
        <topology evidence="1">Multi-pass membrane protein</topology>
    </subcellularLocation>
</comment>
<reference evidence="8" key="1">
    <citation type="journal article" date="2014" name="Int. J. Syst. Evol. Microbiol.">
        <title>Complete genome sequence of Corynebacterium casei LMG S-19264T (=DSM 44701T), isolated from a smear-ripened cheese.</title>
        <authorList>
            <consortium name="US DOE Joint Genome Institute (JGI-PGF)"/>
            <person name="Walter F."/>
            <person name="Albersmeier A."/>
            <person name="Kalinowski J."/>
            <person name="Ruckert C."/>
        </authorList>
    </citation>
    <scope>NUCLEOTIDE SEQUENCE</scope>
    <source>
        <strain evidence="8">JCM 17251</strain>
    </source>
</reference>
<feature type="transmembrane region" description="Helical" evidence="6">
    <location>
        <begin position="369"/>
        <end position="390"/>
    </location>
</feature>
<feature type="transmembrane region" description="Helical" evidence="6">
    <location>
        <begin position="141"/>
        <end position="162"/>
    </location>
</feature>
<dbReference type="InterPro" id="IPR036259">
    <property type="entry name" value="MFS_trans_sf"/>
</dbReference>
<dbReference type="InterPro" id="IPR011701">
    <property type="entry name" value="MFS"/>
</dbReference>
<feature type="transmembrane region" description="Helical" evidence="6">
    <location>
        <begin position="251"/>
        <end position="269"/>
    </location>
</feature>
<dbReference type="GO" id="GO:0005886">
    <property type="term" value="C:plasma membrane"/>
    <property type="evidence" value="ECO:0007669"/>
    <property type="project" value="UniProtKB-SubCell"/>
</dbReference>
<organism evidence="8 9">
    <name type="scientific">Oceanobacillus indicireducens</name>
    <dbReference type="NCBI Taxonomy" id="1004261"/>
    <lineage>
        <taxon>Bacteria</taxon>
        <taxon>Bacillati</taxon>
        <taxon>Bacillota</taxon>
        <taxon>Bacilli</taxon>
        <taxon>Bacillales</taxon>
        <taxon>Bacillaceae</taxon>
        <taxon>Oceanobacillus</taxon>
    </lineage>
</organism>
<feature type="transmembrane region" description="Helical" evidence="6">
    <location>
        <begin position="84"/>
        <end position="101"/>
    </location>
</feature>
<feature type="transmembrane region" description="Helical" evidence="6">
    <location>
        <begin position="53"/>
        <end position="72"/>
    </location>
</feature>
<keyword evidence="3 6" id="KW-0812">Transmembrane</keyword>
<accession>A0A918D3M9</accession>
<evidence type="ECO:0000313" key="8">
    <source>
        <dbReference type="EMBL" id="GGN62440.1"/>
    </source>
</evidence>
<dbReference type="InterPro" id="IPR020846">
    <property type="entry name" value="MFS_dom"/>
</dbReference>
<dbReference type="PANTHER" id="PTHR23523:SF2">
    <property type="entry name" value="2-NITROIMIDAZOLE TRANSPORTER"/>
    <property type="match status" value="1"/>
</dbReference>
<dbReference type="AlphaFoldDB" id="A0A918D3M9"/>
<sequence length="398" mass="42813">MVLDTEQRRKNETISLLLVAGIMLFASNLRVPITSIGSLVPVIRDNLDVSSSVMGSISTLPLLAFAFVSPFVPKIANRFGMEKTIFLAMMILGLGIVVRSANGISTLFIGTALIGITIAFGNVLLPGLIKMRFPFKIGLMTGLYTIFMNIFGALASGVSVPLSNIEGFGWRVSLGIWVALILIALIVWYPQVRNPQPQPDLNVEQKKTKMWTSATAWNVTIFMGFQSLMYFTPLTWLPDILQSHGYSLSQAGLIISVMLLGIIPVNFIIPVLADRMKNQKLLGAFTGIVFILGSAGLFSSNLSILIISAILIGIGCGSGYSLSMMFFTLRTRNGYEASDLSGMAQSIGYLIAATGPIAFGGFYDVMGSWTAPIIVLIAIGIIIVISGVLAGRDVVIDN</sequence>
<dbReference type="PROSITE" id="PS50850">
    <property type="entry name" value="MFS"/>
    <property type="match status" value="1"/>
</dbReference>
<evidence type="ECO:0000256" key="5">
    <source>
        <dbReference type="ARBA" id="ARBA00023136"/>
    </source>
</evidence>
<feature type="transmembrane region" description="Helical" evidence="6">
    <location>
        <begin position="304"/>
        <end position="327"/>
    </location>
</feature>
<evidence type="ECO:0000256" key="3">
    <source>
        <dbReference type="ARBA" id="ARBA00022692"/>
    </source>
</evidence>
<dbReference type="EMBL" id="BMOS01000023">
    <property type="protein sequence ID" value="GGN62440.1"/>
    <property type="molecule type" value="Genomic_DNA"/>
</dbReference>
<evidence type="ECO:0000256" key="1">
    <source>
        <dbReference type="ARBA" id="ARBA00004651"/>
    </source>
</evidence>